<feature type="transmembrane region" description="Helical" evidence="1">
    <location>
        <begin position="50"/>
        <end position="81"/>
    </location>
</feature>
<evidence type="ECO:0000313" key="3">
    <source>
        <dbReference type="Proteomes" id="UP000291116"/>
    </source>
</evidence>
<keyword evidence="1" id="KW-0472">Membrane</keyword>
<evidence type="ECO:0000256" key="1">
    <source>
        <dbReference type="SAM" id="Phobius"/>
    </source>
</evidence>
<dbReference type="AlphaFoldDB" id="A0A448ZGI6"/>
<keyword evidence="1" id="KW-0812">Transmembrane</keyword>
<keyword evidence="1" id="KW-1133">Transmembrane helix</keyword>
<dbReference type="Proteomes" id="UP000291116">
    <property type="component" value="Unassembled WGS sequence"/>
</dbReference>
<dbReference type="EMBL" id="CAACVS010000335">
    <property type="protein sequence ID" value="VEU41150.1"/>
    <property type="molecule type" value="Genomic_DNA"/>
</dbReference>
<reference evidence="2 3" key="1">
    <citation type="submission" date="2019-01" db="EMBL/GenBank/DDBJ databases">
        <authorList>
            <person name="Ferrante I. M."/>
        </authorList>
    </citation>
    <scope>NUCLEOTIDE SEQUENCE [LARGE SCALE GENOMIC DNA]</scope>
    <source>
        <strain evidence="2 3">B856</strain>
    </source>
</reference>
<organism evidence="2 3">
    <name type="scientific">Pseudo-nitzschia multistriata</name>
    <dbReference type="NCBI Taxonomy" id="183589"/>
    <lineage>
        <taxon>Eukaryota</taxon>
        <taxon>Sar</taxon>
        <taxon>Stramenopiles</taxon>
        <taxon>Ochrophyta</taxon>
        <taxon>Bacillariophyta</taxon>
        <taxon>Bacillariophyceae</taxon>
        <taxon>Bacillariophycidae</taxon>
        <taxon>Bacillariales</taxon>
        <taxon>Bacillariaceae</taxon>
        <taxon>Pseudo-nitzschia</taxon>
    </lineage>
</organism>
<sequence length="167" mass="18959">MPRYQDKFENVLVPFLGNSKAMKDTARESFGQAMKAHKDVKVIQERRARFVTGFSIVGALLGGNVGCMVAGLSVTIVSFLVSLRDSPYHEIIETLNALGYKEKEQLINELERLLQCEGCSKDKFSARLYSAEKIPKGREKIWKLCLESLSYYFTQSESESESEWESE</sequence>
<proteinExistence type="predicted"/>
<accession>A0A448ZGI6</accession>
<evidence type="ECO:0000313" key="2">
    <source>
        <dbReference type="EMBL" id="VEU41150.1"/>
    </source>
</evidence>
<protein>
    <submittedName>
        <fullName evidence="2">Uncharacterized protein</fullName>
    </submittedName>
</protein>
<gene>
    <name evidence="2" type="ORF">PSNMU_V1.4_AUG-EV-PASAV3_0081170</name>
</gene>
<keyword evidence="3" id="KW-1185">Reference proteome</keyword>
<name>A0A448ZGI6_9STRA</name>